<comment type="caution">
    <text evidence="1">The sequence shown here is derived from an EMBL/GenBank/DDBJ whole genome shotgun (WGS) entry which is preliminary data.</text>
</comment>
<protein>
    <submittedName>
        <fullName evidence="1">Uncharacterized protein</fullName>
    </submittedName>
</protein>
<sequence>MEDYLGRAAYEKQSAKIAIKEKRFDDAWRHLSNQKDCYLRHASQMGFSVVDALVLDSSPHEDMANILRLEGRHLEALQHISYTYATNFKAKRPLTTLEKKLSTYHKRADINSTFSAFLNNLKKAQSADFVSIRDLVK</sequence>
<name>A0A2W5TG24_ACIJO</name>
<dbReference type="EMBL" id="QFQJ01000039">
    <property type="protein sequence ID" value="PZQ90133.1"/>
    <property type="molecule type" value="Genomic_DNA"/>
</dbReference>
<accession>A0A2W5TG24</accession>
<dbReference type="Proteomes" id="UP000249282">
    <property type="component" value="Unassembled WGS sequence"/>
</dbReference>
<reference evidence="1 2" key="1">
    <citation type="submission" date="2017-11" db="EMBL/GenBank/DDBJ databases">
        <title>Infants hospitalized years apart are colonized by the same room-sourced microbial strains.</title>
        <authorList>
            <person name="Brooks B."/>
            <person name="Olm M.R."/>
            <person name="Firek B.A."/>
            <person name="Baker R."/>
            <person name="Thomas B.C."/>
            <person name="Morowitz M.J."/>
            <person name="Banfield J.F."/>
        </authorList>
    </citation>
    <scope>NUCLEOTIDE SEQUENCE [LARGE SCALE GENOMIC DNA]</scope>
    <source>
        <strain evidence="1">S2_003_000_R3_20</strain>
    </source>
</reference>
<proteinExistence type="predicted"/>
<dbReference type="AlphaFoldDB" id="A0A2W5TG24"/>
<organism evidence="1 2">
    <name type="scientific">Acinetobacter johnsonii</name>
    <dbReference type="NCBI Taxonomy" id="40214"/>
    <lineage>
        <taxon>Bacteria</taxon>
        <taxon>Pseudomonadati</taxon>
        <taxon>Pseudomonadota</taxon>
        <taxon>Gammaproteobacteria</taxon>
        <taxon>Moraxellales</taxon>
        <taxon>Moraxellaceae</taxon>
        <taxon>Acinetobacter</taxon>
    </lineage>
</organism>
<evidence type="ECO:0000313" key="1">
    <source>
        <dbReference type="EMBL" id="PZQ90133.1"/>
    </source>
</evidence>
<gene>
    <name evidence="1" type="ORF">DI542_08415</name>
</gene>
<evidence type="ECO:0000313" key="2">
    <source>
        <dbReference type="Proteomes" id="UP000249282"/>
    </source>
</evidence>